<gene>
    <name evidence="1" type="ORF">SAMEA2070301_03158</name>
</gene>
<name>A0AB38D0I7_9MYCO</name>
<accession>A0AB38D0I7</accession>
<organism evidence="1 2">
    <name type="scientific">Mycobacteroides abscessus subsp. abscessus</name>
    <dbReference type="NCBI Taxonomy" id="1185650"/>
    <lineage>
        <taxon>Bacteria</taxon>
        <taxon>Bacillati</taxon>
        <taxon>Actinomycetota</taxon>
        <taxon>Actinomycetes</taxon>
        <taxon>Mycobacteriales</taxon>
        <taxon>Mycobacteriaceae</taxon>
        <taxon>Mycobacteroides</taxon>
        <taxon>Mycobacteroides abscessus</taxon>
    </lineage>
</organism>
<reference evidence="1 2" key="1">
    <citation type="submission" date="2016-11" db="EMBL/GenBank/DDBJ databases">
        <authorList>
            <consortium name="Pathogen Informatics"/>
        </authorList>
    </citation>
    <scope>NUCLEOTIDE SEQUENCE [LARGE SCALE GENOMIC DNA]</scope>
    <source>
        <strain evidence="1 2">104</strain>
    </source>
</reference>
<comment type="caution">
    <text evidence="1">The sequence shown here is derived from an EMBL/GenBank/DDBJ whole genome shotgun (WGS) entry which is preliminary data.</text>
</comment>
<evidence type="ECO:0000313" key="1">
    <source>
        <dbReference type="EMBL" id="SIB19004.1"/>
    </source>
</evidence>
<dbReference type="AlphaFoldDB" id="A0AB38D0I7"/>
<dbReference type="EMBL" id="FSHM01000004">
    <property type="protein sequence ID" value="SIB19004.1"/>
    <property type="molecule type" value="Genomic_DNA"/>
</dbReference>
<protein>
    <submittedName>
        <fullName evidence="1">Uncharacterized protein</fullName>
    </submittedName>
</protein>
<sequence length="32" mass="3961">MKRLIEFYRRLFHFRRGAQRPVTVAELLTNKL</sequence>
<proteinExistence type="predicted"/>
<dbReference type="Proteomes" id="UP000185210">
    <property type="component" value="Unassembled WGS sequence"/>
</dbReference>
<evidence type="ECO:0000313" key="2">
    <source>
        <dbReference type="Proteomes" id="UP000185210"/>
    </source>
</evidence>